<dbReference type="AlphaFoldDB" id="A0A0R2HW58"/>
<dbReference type="Pfam" id="PF06094">
    <property type="entry name" value="GGACT"/>
    <property type="match status" value="1"/>
</dbReference>
<dbReference type="RefSeq" id="WP_034572162.1">
    <property type="nucleotide sequence ID" value="NZ_JQBS01000017.1"/>
</dbReference>
<accession>A0A0R2HW58</accession>
<name>A0A0R2HW58_CARDV</name>
<dbReference type="InterPro" id="IPR036568">
    <property type="entry name" value="GGCT-like_sf"/>
</dbReference>
<proteinExistence type="predicted"/>
<dbReference type="EMBL" id="JQBS01000017">
    <property type="protein sequence ID" value="KRN56915.1"/>
    <property type="molecule type" value="Genomic_DNA"/>
</dbReference>
<dbReference type="SUPFAM" id="SSF110857">
    <property type="entry name" value="Gamma-glutamyl cyclotransferase-like"/>
    <property type="match status" value="1"/>
</dbReference>
<evidence type="ECO:0000313" key="2">
    <source>
        <dbReference type="EMBL" id="KRN56915.1"/>
    </source>
</evidence>
<keyword evidence="3" id="KW-1185">Reference proteome</keyword>
<gene>
    <name evidence="2" type="ORF">IV74_GL000563</name>
</gene>
<dbReference type="GeneID" id="89587855"/>
<organism evidence="2 3">
    <name type="scientific">Carnobacterium divergens DSM 20623</name>
    <dbReference type="NCBI Taxonomy" id="1449336"/>
    <lineage>
        <taxon>Bacteria</taxon>
        <taxon>Bacillati</taxon>
        <taxon>Bacillota</taxon>
        <taxon>Bacilli</taxon>
        <taxon>Lactobacillales</taxon>
        <taxon>Carnobacteriaceae</taxon>
        <taxon>Carnobacterium</taxon>
    </lineage>
</organism>
<reference evidence="2 3" key="1">
    <citation type="journal article" date="2015" name="Genome Announc.">
        <title>Expanding the biotechnology potential of lactobacilli through comparative genomics of 213 strains and associated genera.</title>
        <authorList>
            <person name="Sun Z."/>
            <person name="Harris H.M."/>
            <person name="McCann A."/>
            <person name="Guo C."/>
            <person name="Argimon S."/>
            <person name="Zhang W."/>
            <person name="Yang X."/>
            <person name="Jeffery I.B."/>
            <person name="Cooney J.C."/>
            <person name="Kagawa T.F."/>
            <person name="Liu W."/>
            <person name="Song Y."/>
            <person name="Salvetti E."/>
            <person name="Wrobel A."/>
            <person name="Rasinkangas P."/>
            <person name="Parkhill J."/>
            <person name="Rea M.C."/>
            <person name="O'Sullivan O."/>
            <person name="Ritari J."/>
            <person name="Douillard F.P."/>
            <person name="Paul Ross R."/>
            <person name="Yang R."/>
            <person name="Briner A.E."/>
            <person name="Felis G.E."/>
            <person name="de Vos W.M."/>
            <person name="Barrangou R."/>
            <person name="Klaenhammer T.R."/>
            <person name="Caufield P.W."/>
            <person name="Cui Y."/>
            <person name="Zhang H."/>
            <person name="O'Toole P.W."/>
        </authorList>
    </citation>
    <scope>NUCLEOTIDE SEQUENCE [LARGE SCALE GENOMIC DNA]</scope>
    <source>
        <strain evidence="2 3">DSM 20623</strain>
    </source>
</reference>
<dbReference type="eggNOG" id="COG2105">
    <property type="taxonomic scope" value="Bacteria"/>
</dbReference>
<dbReference type="CDD" id="cd06661">
    <property type="entry name" value="GGCT_like"/>
    <property type="match status" value="1"/>
</dbReference>
<evidence type="ECO:0000259" key="1">
    <source>
        <dbReference type="Pfam" id="PF06094"/>
    </source>
</evidence>
<evidence type="ECO:0000313" key="3">
    <source>
        <dbReference type="Proteomes" id="UP000051658"/>
    </source>
</evidence>
<dbReference type="PATRIC" id="fig|1449336.4.peg.575"/>
<dbReference type="InterPro" id="IPR013024">
    <property type="entry name" value="GGCT-like"/>
</dbReference>
<comment type="caution">
    <text evidence="2">The sequence shown here is derived from an EMBL/GenBank/DDBJ whole genome shotgun (WGS) entry which is preliminary data.</text>
</comment>
<protein>
    <recommendedName>
        <fullName evidence="1">Gamma-glutamylcyclotransferase AIG2-like domain-containing protein</fullName>
    </recommendedName>
</protein>
<sequence>MKEAVPRPLFTYGSLMENLFNYDLYLAGKVTGSPKKARIKGELYHLDSKGYPALLPGDNWVYGEIFELKEFSKEILPLDKMENYYGKGASNNEYERQLVEVEVFNEATEKYDLKETVYCYLYVPDHDETFATQSTYLATGNWRAYYHQIAG</sequence>
<dbReference type="Proteomes" id="UP000051658">
    <property type="component" value="Unassembled WGS sequence"/>
</dbReference>
<feature type="domain" description="Gamma-glutamylcyclotransferase AIG2-like" evidence="1">
    <location>
        <begin position="9"/>
        <end position="143"/>
    </location>
</feature>
<dbReference type="InterPro" id="IPR009288">
    <property type="entry name" value="AIG2-like_dom"/>
</dbReference>
<dbReference type="Gene3D" id="3.10.490.10">
    <property type="entry name" value="Gamma-glutamyl cyclotransferase-like"/>
    <property type="match status" value="1"/>
</dbReference>